<evidence type="ECO:0000256" key="2">
    <source>
        <dbReference type="ARBA" id="ARBA00022553"/>
    </source>
</evidence>
<name>A0A2S6GI59_9PSEU</name>
<accession>A0A2S6GI59</accession>
<dbReference type="SUPFAM" id="SSF47336">
    <property type="entry name" value="ACP-like"/>
    <property type="match status" value="1"/>
</dbReference>
<sequence>MTTSLTEITATVTGIAAAEIGVPAAELAPETDLRGVEGVDSVKVLRMIAKIEREFDIELEDEDVFGVSTVAEVAAVVEKALGAK</sequence>
<dbReference type="Proteomes" id="UP000239203">
    <property type="component" value="Unassembled WGS sequence"/>
</dbReference>
<evidence type="ECO:0000313" key="5">
    <source>
        <dbReference type="Proteomes" id="UP000239203"/>
    </source>
</evidence>
<evidence type="ECO:0000313" key="4">
    <source>
        <dbReference type="EMBL" id="PPK64914.1"/>
    </source>
</evidence>
<reference evidence="4 5" key="1">
    <citation type="submission" date="2018-02" db="EMBL/GenBank/DDBJ databases">
        <title>Genomic Encyclopedia of Archaeal and Bacterial Type Strains, Phase II (KMG-II): from individual species to whole genera.</title>
        <authorList>
            <person name="Goeker M."/>
        </authorList>
    </citation>
    <scope>NUCLEOTIDE SEQUENCE [LARGE SCALE GENOMIC DNA]</scope>
    <source>
        <strain evidence="4 5">YU 961-1</strain>
    </source>
</reference>
<dbReference type="Gene3D" id="1.10.1200.10">
    <property type="entry name" value="ACP-like"/>
    <property type="match status" value="1"/>
</dbReference>
<dbReference type="PROSITE" id="PS50075">
    <property type="entry name" value="CARRIER"/>
    <property type="match status" value="1"/>
</dbReference>
<gene>
    <name evidence="4" type="ORF">CLV40_117153</name>
</gene>
<dbReference type="InterPro" id="IPR020806">
    <property type="entry name" value="PKS_PP-bd"/>
</dbReference>
<dbReference type="RefSeq" id="WP_104481668.1">
    <property type="nucleotide sequence ID" value="NZ_CP154825.1"/>
</dbReference>
<comment type="caution">
    <text evidence="4">The sequence shown here is derived from an EMBL/GenBank/DDBJ whole genome shotgun (WGS) entry which is preliminary data.</text>
</comment>
<dbReference type="InterPro" id="IPR009081">
    <property type="entry name" value="PP-bd_ACP"/>
</dbReference>
<proteinExistence type="predicted"/>
<protein>
    <submittedName>
        <fullName evidence="4">Acyl carrier protein</fullName>
    </submittedName>
</protein>
<keyword evidence="5" id="KW-1185">Reference proteome</keyword>
<keyword evidence="1" id="KW-0596">Phosphopantetheine</keyword>
<evidence type="ECO:0000259" key="3">
    <source>
        <dbReference type="PROSITE" id="PS50075"/>
    </source>
</evidence>
<dbReference type="EMBL" id="PTIX01000017">
    <property type="protein sequence ID" value="PPK64914.1"/>
    <property type="molecule type" value="Genomic_DNA"/>
</dbReference>
<dbReference type="Pfam" id="PF00550">
    <property type="entry name" value="PP-binding"/>
    <property type="match status" value="1"/>
</dbReference>
<dbReference type="SMART" id="SM00823">
    <property type="entry name" value="PKS_PP"/>
    <property type="match status" value="1"/>
</dbReference>
<evidence type="ECO:0000256" key="1">
    <source>
        <dbReference type="ARBA" id="ARBA00022450"/>
    </source>
</evidence>
<keyword evidence="2" id="KW-0597">Phosphoprotein</keyword>
<dbReference type="GO" id="GO:0031177">
    <property type="term" value="F:phosphopantetheine binding"/>
    <property type="evidence" value="ECO:0007669"/>
    <property type="project" value="InterPro"/>
</dbReference>
<feature type="domain" description="Carrier" evidence="3">
    <location>
        <begin position="6"/>
        <end position="81"/>
    </location>
</feature>
<organism evidence="4 5">
    <name type="scientific">Actinokineospora auranticolor</name>
    <dbReference type="NCBI Taxonomy" id="155976"/>
    <lineage>
        <taxon>Bacteria</taxon>
        <taxon>Bacillati</taxon>
        <taxon>Actinomycetota</taxon>
        <taxon>Actinomycetes</taxon>
        <taxon>Pseudonocardiales</taxon>
        <taxon>Pseudonocardiaceae</taxon>
        <taxon>Actinokineospora</taxon>
    </lineage>
</organism>
<dbReference type="AlphaFoldDB" id="A0A2S6GI59"/>
<dbReference type="InterPro" id="IPR036736">
    <property type="entry name" value="ACP-like_sf"/>
</dbReference>
<dbReference type="OrthoDB" id="4556228at2"/>